<gene>
    <name evidence="1" type="ORF">PBS001_LOCUS8707</name>
</gene>
<dbReference type="EMBL" id="CAKLCB010000388">
    <property type="protein sequence ID" value="CAH0522273.1"/>
    <property type="molecule type" value="Genomic_DNA"/>
</dbReference>
<protein>
    <submittedName>
        <fullName evidence="1">Uncharacterized protein</fullName>
    </submittedName>
</protein>
<dbReference type="Proteomes" id="UP001158986">
    <property type="component" value="Unassembled WGS sequence"/>
</dbReference>
<reference evidence="1 2" key="1">
    <citation type="submission" date="2021-11" db="EMBL/GenBank/DDBJ databases">
        <authorList>
            <person name="Islam A."/>
            <person name="Islam S."/>
            <person name="Flora M.S."/>
            <person name="Rahman M."/>
            <person name="Ziaur R.M."/>
            <person name="Epstein J.H."/>
            <person name="Hassan M."/>
            <person name="Klassen M."/>
            <person name="Woodard K."/>
            <person name="Webb A."/>
            <person name="Webby R.J."/>
            <person name="El Zowalaty M.E."/>
        </authorList>
    </citation>
    <scope>NUCLEOTIDE SEQUENCE [LARGE SCALE GENOMIC DNA]</scope>
    <source>
        <strain evidence="1">Pbs1</strain>
    </source>
</reference>
<evidence type="ECO:0000313" key="2">
    <source>
        <dbReference type="Proteomes" id="UP001158986"/>
    </source>
</evidence>
<proteinExistence type="predicted"/>
<sequence length="140" mass="16059">MFESDTFFAWAKFLENFIEGKPAYATIHRLLSKRYKSESLLAVCIRDGIQNLEQVHATQVHAGGIINPSLFYDNSMDKVTFLRNLEKKQFESWKDVNINALMDDPKLVGKNDKETIAKILKEYVDYKTGLHQSESTPLAT</sequence>
<comment type="caution">
    <text evidence="1">The sequence shown here is derived from an EMBL/GenBank/DDBJ whole genome shotgun (WGS) entry which is preliminary data.</text>
</comment>
<name>A0ABN8DBR5_9STRA</name>
<evidence type="ECO:0000313" key="1">
    <source>
        <dbReference type="EMBL" id="CAH0522273.1"/>
    </source>
</evidence>
<organism evidence="1 2">
    <name type="scientific">Peronospora belbahrii</name>
    <dbReference type="NCBI Taxonomy" id="622444"/>
    <lineage>
        <taxon>Eukaryota</taxon>
        <taxon>Sar</taxon>
        <taxon>Stramenopiles</taxon>
        <taxon>Oomycota</taxon>
        <taxon>Peronosporomycetes</taxon>
        <taxon>Peronosporales</taxon>
        <taxon>Peronosporaceae</taxon>
        <taxon>Peronospora</taxon>
    </lineage>
</organism>
<accession>A0ABN8DBR5</accession>
<keyword evidence="2" id="KW-1185">Reference proteome</keyword>